<feature type="transmembrane region" description="Helical" evidence="1">
    <location>
        <begin position="34"/>
        <end position="50"/>
    </location>
</feature>
<keyword evidence="1" id="KW-1133">Transmembrane helix</keyword>
<keyword evidence="1" id="KW-0472">Membrane</keyword>
<dbReference type="AlphaFoldDB" id="A0AAE3XJK6"/>
<feature type="transmembrane region" description="Helical" evidence="1">
    <location>
        <begin position="112"/>
        <end position="131"/>
    </location>
</feature>
<name>A0AAE3XJK6_9BACT</name>
<feature type="transmembrane region" description="Helical" evidence="1">
    <location>
        <begin position="12"/>
        <end position="28"/>
    </location>
</feature>
<comment type="caution">
    <text evidence="2">The sequence shown here is derived from an EMBL/GenBank/DDBJ whole genome shotgun (WGS) entry which is preliminary data.</text>
</comment>
<sequence>MASKTRSNAENFLLGFMFLGLALGIWKGHWATGAAIGLGVGFLARFIVLYKHTSSSFEKYNLLKSLFVPFMFIGGGIGFLLHKTFWYGAMGIALGWLVTALIFVANKDQYHFVKYMKNFIWIVLGLSVLYITKNMSFFNIALAITLILGIFYILRGSWFEIGNGKNKK</sequence>
<proteinExistence type="predicted"/>
<accession>A0AAE3XJK6</accession>
<dbReference type="Proteomes" id="UP001185092">
    <property type="component" value="Unassembled WGS sequence"/>
</dbReference>
<organism evidence="2 3">
    <name type="scientific">Aureibacter tunicatorum</name>
    <dbReference type="NCBI Taxonomy" id="866807"/>
    <lineage>
        <taxon>Bacteria</taxon>
        <taxon>Pseudomonadati</taxon>
        <taxon>Bacteroidota</taxon>
        <taxon>Cytophagia</taxon>
        <taxon>Cytophagales</taxon>
        <taxon>Persicobacteraceae</taxon>
        <taxon>Aureibacter</taxon>
    </lineage>
</organism>
<gene>
    <name evidence="2" type="ORF">HNQ88_000553</name>
</gene>
<keyword evidence="3" id="KW-1185">Reference proteome</keyword>
<evidence type="ECO:0000313" key="3">
    <source>
        <dbReference type="Proteomes" id="UP001185092"/>
    </source>
</evidence>
<reference evidence="2" key="1">
    <citation type="submission" date="2023-07" db="EMBL/GenBank/DDBJ databases">
        <title>Genomic Encyclopedia of Type Strains, Phase IV (KMG-IV): sequencing the most valuable type-strain genomes for metagenomic binning, comparative biology and taxonomic classification.</title>
        <authorList>
            <person name="Goeker M."/>
        </authorList>
    </citation>
    <scope>NUCLEOTIDE SEQUENCE</scope>
    <source>
        <strain evidence="2">DSM 26174</strain>
    </source>
</reference>
<feature type="transmembrane region" description="Helical" evidence="1">
    <location>
        <begin position="137"/>
        <end position="158"/>
    </location>
</feature>
<dbReference type="EMBL" id="JAVDQD010000001">
    <property type="protein sequence ID" value="MDR6237577.1"/>
    <property type="molecule type" value="Genomic_DNA"/>
</dbReference>
<evidence type="ECO:0000256" key="1">
    <source>
        <dbReference type="SAM" id="Phobius"/>
    </source>
</evidence>
<feature type="transmembrane region" description="Helical" evidence="1">
    <location>
        <begin position="62"/>
        <end position="80"/>
    </location>
</feature>
<evidence type="ECO:0000313" key="2">
    <source>
        <dbReference type="EMBL" id="MDR6237577.1"/>
    </source>
</evidence>
<keyword evidence="1" id="KW-0812">Transmembrane</keyword>
<protein>
    <submittedName>
        <fullName evidence="2">Magnesium-transporting ATPase (P-type)</fullName>
    </submittedName>
</protein>
<feature type="transmembrane region" description="Helical" evidence="1">
    <location>
        <begin position="86"/>
        <end position="105"/>
    </location>
</feature>
<dbReference type="RefSeq" id="WP_309937044.1">
    <property type="nucleotide sequence ID" value="NZ_AP025305.1"/>
</dbReference>